<evidence type="ECO:0000313" key="24">
    <source>
        <dbReference type="EMBL" id="OLO05389.1"/>
    </source>
</evidence>
<evidence type="ECO:0000256" key="13">
    <source>
        <dbReference type="ARBA" id="ARBA00022909"/>
    </source>
</evidence>
<dbReference type="Pfam" id="PF02875">
    <property type="entry name" value="Mur_ligase_C"/>
    <property type="match status" value="1"/>
</dbReference>
<protein>
    <recommendedName>
        <fullName evidence="7">Dihydrofolate synthase/folylpolyglutamate synthase</fullName>
        <ecNumber evidence="5">6.3.2.12</ecNumber>
        <ecNumber evidence="6">6.3.2.17</ecNumber>
    </recommendedName>
    <alternativeName>
        <fullName evidence="16">Folylpoly-gamma-glutamate synthetase-dihydrofolate synthetase</fullName>
    </alternativeName>
    <alternativeName>
        <fullName evidence="14">Folylpolyglutamate synthetase</fullName>
    </alternativeName>
    <alternativeName>
        <fullName evidence="15">Tetrahydrofolylpolyglutamate synthase</fullName>
    </alternativeName>
</protein>
<dbReference type="InterPro" id="IPR036615">
    <property type="entry name" value="Mur_ligase_C_dom_sf"/>
</dbReference>
<evidence type="ECO:0000256" key="19">
    <source>
        <dbReference type="ARBA" id="ARBA00049035"/>
    </source>
</evidence>
<evidence type="ECO:0000256" key="15">
    <source>
        <dbReference type="ARBA" id="ARBA00030592"/>
    </source>
</evidence>
<evidence type="ECO:0000256" key="21">
    <source>
        <dbReference type="PIRNR" id="PIRNR001563"/>
    </source>
</evidence>
<dbReference type="EC" id="6.3.2.12" evidence="5"/>
<comment type="pathway">
    <text evidence="2">Cofactor biosynthesis; tetrahydrofolate biosynthesis; 7,8-dihydrofolate from 2-amino-4-hydroxy-6-hydroxymethyl-7,8-dihydropteridine diphosphate and 4-aminobenzoate: step 2/2.</text>
</comment>
<dbReference type="GO" id="GO:0046654">
    <property type="term" value="P:tetrahydrofolate biosynthetic process"/>
    <property type="evidence" value="ECO:0007669"/>
    <property type="project" value="UniProtKB-UniPathway"/>
</dbReference>
<dbReference type="Proteomes" id="UP000186878">
    <property type="component" value="Unassembled WGS sequence"/>
</dbReference>
<dbReference type="SUPFAM" id="SSF53623">
    <property type="entry name" value="MurD-like peptide ligases, catalytic domain"/>
    <property type="match status" value="1"/>
</dbReference>
<dbReference type="PANTHER" id="PTHR11136">
    <property type="entry name" value="FOLYLPOLYGLUTAMATE SYNTHASE-RELATED"/>
    <property type="match status" value="1"/>
</dbReference>
<dbReference type="PIRSF" id="PIRSF001563">
    <property type="entry name" value="Folylpolyglu_synth"/>
    <property type="match status" value="1"/>
</dbReference>
<dbReference type="GO" id="GO:0008841">
    <property type="term" value="F:dihydrofolate synthase activity"/>
    <property type="evidence" value="ECO:0007669"/>
    <property type="project" value="UniProtKB-EC"/>
</dbReference>
<dbReference type="SUPFAM" id="SSF53244">
    <property type="entry name" value="MurD-like peptide ligases, peptide-binding domain"/>
    <property type="match status" value="1"/>
</dbReference>
<evidence type="ECO:0000256" key="7">
    <source>
        <dbReference type="ARBA" id="ARBA00019357"/>
    </source>
</evidence>
<comment type="catalytic activity">
    <reaction evidence="17">
        <text>(6S)-5,6,7,8-tetrahydrofolyl-(gamma-L-Glu)(n) + L-glutamate + ATP = (6S)-5,6,7,8-tetrahydrofolyl-(gamma-L-Glu)(n+1) + ADP + phosphate + H(+)</text>
        <dbReference type="Rhea" id="RHEA:10580"/>
        <dbReference type="Rhea" id="RHEA-COMP:14738"/>
        <dbReference type="Rhea" id="RHEA-COMP:14740"/>
        <dbReference type="ChEBI" id="CHEBI:15378"/>
        <dbReference type="ChEBI" id="CHEBI:29985"/>
        <dbReference type="ChEBI" id="CHEBI:30616"/>
        <dbReference type="ChEBI" id="CHEBI:43474"/>
        <dbReference type="ChEBI" id="CHEBI:141005"/>
        <dbReference type="ChEBI" id="CHEBI:456216"/>
        <dbReference type="EC" id="6.3.2.17"/>
    </reaction>
</comment>
<dbReference type="RefSeq" id="WP_075569073.1">
    <property type="nucleotide sequence ID" value="NZ_MSDO01000004.1"/>
</dbReference>
<dbReference type="GO" id="GO:0046656">
    <property type="term" value="P:folic acid biosynthetic process"/>
    <property type="evidence" value="ECO:0007669"/>
    <property type="project" value="UniProtKB-KW"/>
</dbReference>
<dbReference type="PANTHER" id="PTHR11136:SF0">
    <property type="entry name" value="DIHYDROFOLATE SYNTHETASE-RELATED"/>
    <property type="match status" value="1"/>
</dbReference>
<dbReference type="Pfam" id="PF08245">
    <property type="entry name" value="Mur_ligase_M"/>
    <property type="match status" value="1"/>
</dbReference>
<comment type="similarity">
    <text evidence="4 21">Belongs to the folylpolyglutamate synthase family.</text>
</comment>
<evidence type="ECO:0000256" key="12">
    <source>
        <dbReference type="ARBA" id="ARBA00022842"/>
    </source>
</evidence>
<comment type="catalytic activity">
    <reaction evidence="20">
        <text>7,8-dihydropteroate + L-glutamate + ATP = 7,8-dihydrofolate + ADP + phosphate + H(+)</text>
        <dbReference type="Rhea" id="RHEA:23584"/>
        <dbReference type="ChEBI" id="CHEBI:15378"/>
        <dbReference type="ChEBI" id="CHEBI:17839"/>
        <dbReference type="ChEBI" id="CHEBI:29985"/>
        <dbReference type="ChEBI" id="CHEBI:30616"/>
        <dbReference type="ChEBI" id="CHEBI:43474"/>
        <dbReference type="ChEBI" id="CHEBI:57451"/>
        <dbReference type="ChEBI" id="CHEBI:456216"/>
        <dbReference type="EC" id="6.3.2.12"/>
    </reaction>
</comment>
<dbReference type="InterPro" id="IPR004101">
    <property type="entry name" value="Mur_ligase_C"/>
</dbReference>
<evidence type="ECO:0000259" key="22">
    <source>
        <dbReference type="Pfam" id="PF02875"/>
    </source>
</evidence>
<proteinExistence type="inferred from homology"/>
<organism evidence="24 25">
    <name type="scientific">Salinicola socius</name>
    <dbReference type="NCBI Taxonomy" id="404433"/>
    <lineage>
        <taxon>Bacteria</taxon>
        <taxon>Pseudomonadati</taxon>
        <taxon>Pseudomonadota</taxon>
        <taxon>Gammaproteobacteria</taxon>
        <taxon>Oceanospirillales</taxon>
        <taxon>Halomonadaceae</taxon>
        <taxon>Salinicola</taxon>
    </lineage>
</organism>
<keyword evidence="25" id="KW-1185">Reference proteome</keyword>
<comment type="caution">
    <text evidence="24">The sequence shown here is derived from an EMBL/GenBank/DDBJ whole genome shotgun (WGS) entry which is preliminary data.</text>
</comment>
<accession>A0A1Q8SVD9</accession>
<keyword evidence="9" id="KW-0479">Metal-binding</keyword>
<evidence type="ECO:0000256" key="16">
    <source>
        <dbReference type="ARBA" id="ARBA00032510"/>
    </source>
</evidence>
<evidence type="ECO:0000256" key="18">
    <source>
        <dbReference type="ARBA" id="ARBA00047808"/>
    </source>
</evidence>
<evidence type="ECO:0000256" key="4">
    <source>
        <dbReference type="ARBA" id="ARBA00008276"/>
    </source>
</evidence>
<dbReference type="InterPro" id="IPR036565">
    <property type="entry name" value="Mur-like_cat_sf"/>
</dbReference>
<dbReference type="UniPathway" id="UPA00077">
    <property type="reaction ID" value="UER00157"/>
</dbReference>
<dbReference type="GO" id="GO:0046872">
    <property type="term" value="F:metal ion binding"/>
    <property type="evidence" value="ECO:0007669"/>
    <property type="project" value="UniProtKB-KW"/>
</dbReference>
<dbReference type="OrthoDB" id="9809356at2"/>
<dbReference type="EC" id="6.3.2.17" evidence="6"/>
<sequence>MSAPLNDWLARLERQHPIAIDMGLERVAIVAERLGLTQGPIAKQVVTVAGTNGKGSTVAMLERLARAHGSTTASYTSPHLLRYNERLCFDGVAADDATLVNGFERVDAARLAGDPVSLTYFEAGTLAALVAIADVRPQLAILEVGLGGRLDAVNVIDSDIAVITTIAHDHADFLGTDLEIIGSEKAGILRQGRPVVLGSRQLPASVSQRIETLGAVAHWLGRDFDHAIGEGGDWRWQGQSAEGARYHLDSLPDPGLPLDNAAVALQVLRLCGVMPQPAESRQAMATVGLAGRLQWVGNWCFDVAHNPHAAHYVAARLAQRSAPRRRIGLLGVLKDKDAEALIEALAPVVDAWLPVGLEGPRGRSGEELAESIARRGGETLSVASSPAAAVDWLAPRLAPDEEVLVCGSFLTVAGALEALKAGAGDEGPGATKEVKVL</sequence>
<reference evidence="24 25" key="1">
    <citation type="submission" date="2016-12" db="EMBL/GenBank/DDBJ databases">
        <title>Draft genome sequences of strains Salinicola socius SMB35, Salinicola sp. MH3R3-1 and Chromohalobacter sp. SMB17 from the Verkhnekamsk potash mining region of Russia.</title>
        <authorList>
            <person name="Mavrodi D.V."/>
            <person name="Olsson B.E."/>
            <person name="Korsakova E.S."/>
            <person name="Pyankova A."/>
            <person name="Mavrodi O.V."/>
            <person name="Plotnikova E.G."/>
        </authorList>
    </citation>
    <scope>NUCLEOTIDE SEQUENCE [LARGE SCALE GENOMIC DNA]</scope>
    <source>
        <strain evidence="24 25">SMB35</strain>
    </source>
</reference>
<evidence type="ECO:0000313" key="25">
    <source>
        <dbReference type="Proteomes" id="UP000186878"/>
    </source>
</evidence>
<evidence type="ECO:0000256" key="8">
    <source>
        <dbReference type="ARBA" id="ARBA00022598"/>
    </source>
</evidence>
<dbReference type="GO" id="GO:0005524">
    <property type="term" value="F:ATP binding"/>
    <property type="evidence" value="ECO:0007669"/>
    <property type="project" value="UniProtKB-KW"/>
</dbReference>
<dbReference type="InterPro" id="IPR001645">
    <property type="entry name" value="Folylpolyglutamate_synth"/>
</dbReference>
<evidence type="ECO:0000256" key="14">
    <source>
        <dbReference type="ARBA" id="ARBA00030048"/>
    </source>
</evidence>
<evidence type="ECO:0000256" key="5">
    <source>
        <dbReference type="ARBA" id="ARBA00013023"/>
    </source>
</evidence>
<feature type="domain" description="Mur ligase C-terminal" evidence="22">
    <location>
        <begin position="291"/>
        <end position="409"/>
    </location>
</feature>
<name>A0A1Q8SVD9_9GAMM</name>
<comment type="pathway">
    <text evidence="3">Cofactor biosynthesis; tetrahydrofolylpolyglutamate biosynthesis.</text>
</comment>
<evidence type="ECO:0000256" key="20">
    <source>
        <dbReference type="ARBA" id="ARBA00049161"/>
    </source>
</evidence>
<evidence type="ECO:0000256" key="6">
    <source>
        <dbReference type="ARBA" id="ARBA00013025"/>
    </source>
</evidence>
<dbReference type="InterPro" id="IPR013221">
    <property type="entry name" value="Mur_ligase_cen"/>
</dbReference>
<dbReference type="Gene3D" id="3.90.190.20">
    <property type="entry name" value="Mur ligase, C-terminal domain"/>
    <property type="match status" value="1"/>
</dbReference>
<evidence type="ECO:0000256" key="1">
    <source>
        <dbReference type="ARBA" id="ARBA00002714"/>
    </source>
</evidence>
<dbReference type="NCBIfam" id="TIGR01499">
    <property type="entry name" value="folC"/>
    <property type="match status" value="1"/>
</dbReference>
<evidence type="ECO:0000256" key="2">
    <source>
        <dbReference type="ARBA" id="ARBA00004799"/>
    </source>
</evidence>
<comment type="function">
    <text evidence="1">Functions in two distinct reactions of the de novo folate biosynthetic pathway. Catalyzes the addition of a glutamate residue to dihydropteroate (7,8-dihydropteroate or H2Pte) to form dihydrofolate (7,8-dihydrofolate monoglutamate or H2Pte-Glu). Also catalyzes successive additions of L-glutamate to tetrahydrofolate or 10-formyltetrahydrofolate or 5,10-methylenetetrahydrofolate, leading to folylpolyglutamate derivatives.</text>
</comment>
<keyword evidence="8 21" id="KW-0436">Ligase</keyword>
<comment type="catalytic activity">
    <reaction evidence="18">
        <text>10-formyltetrahydrofolyl-(gamma-L-Glu)(n) + L-glutamate + ATP = 10-formyltetrahydrofolyl-(gamma-L-Glu)(n+1) + ADP + phosphate + H(+)</text>
        <dbReference type="Rhea" id="RHEA:51904"/>
        <dbReference type="Rhea" id="RHEA-COMP:13088"/>
        <dbReference type="Rhea" id="RHEA-COMP:14300"/>
        <dbReference type="ChEBI" id="CHEBI:15378"/>
        <dbReference type="ChEBI" id="CHEBI:29985"/>
        <dbReference type="ChEBI" id="CHEBI:30616"/>
        <dbReference type="ChEBI" id="CHEBI:43474"/>
        <dbReference type="ChEBI" id="CHEBI:134413"/>
        <dbReference type="ChEBI" id="CHEBI:456216"/>
        <dbReference type="EC" id="6.3.2.17"/>
    </reaction>
</comment>
<dbReference type="AlphaFoldDB" id="A0A1Q8SVD9"/>
<evidence type="ECO:0000256" key="17">
    <source>
        <dbReference type="ARBA" id="ARBA00047493"/>
    </source>
</evidence>
<keyword evidence="12" id="KW-0460">Magnesium</keyword>
<keyword evidence="13" id="KW-0289">Folate biosynthesis</keyword>
<evidence type="ECO:0000256" key="9">
    <source>
        <dbReference type="ARBA" id="ARBA00022723"/>
    </source>
</evidence>
<evidence type="ECO:0000259" key="23">
    <source>
        <dbReference type="Pfam" id="PF08245"/>
    </source>
</evidence>
<dbReference type="EMBL" id="MSDO01000004">
    <property type="protein sequence ID" value="OLO05389.1"/>
    <property type="molecule type" value="Genomic_DNA"/>
</dbReference>
<keyword evidence="11 21" id="KW-0067">ATP-binding</keyword>
<evidence type="ECO:0000256" key="3">
    <source>
        <dbReference type="ARBA" id="ARBA00005150"/>
    </source>
</evidence>
<dbReference type="STRING" id="404433.BTW07_05030"/>
<evidence type="ECO:0000256" key="11">
    <source>
        <dbReference type="ARBA" id="ARBA00022840"/>
    </source>
</evidence>
<dbReference type="GO" id="GO:0005737">
    <property type="term" value="C:cytoplasm"/>
    <property type="evidence" value="ECO:0007669"/>
    <property type="project" value="TreeGrafter"/>
</dbReference>
<dbReference type="GO" id="GO:0004326">
    <property type="term" value="F:tetrahydrofolylpolyglutamate synthase activity"/>
    <property type="evidence" value="ECO:0007669"/>
    <property type="project" value="UniProtKB-EC"/>
</dbReference>
<keyword evidence="10 21" id="KW-0547">Nucleotide-binding</keyword>
<gene>
    <name evidence="24" type="ORF">BTW07_05030</name>
</gene>
<evidence type="ECO:0000256" key="10">
    <source>
        <dbReference type="ARBA" id="ARBA00022741"/>
    </source>
</evidence>
<comment type="catalytic activity">
    <reaction evidence="19">
        <text>(6R)-5,10-methylenetetrahydrofolyl-(gamma-L-Glu)(n) + L-glutamate + ATP = (6R)-5,10-methylenetetrahydrofolyl-(gamma-L-Glu)(n+1) + ADP + phosphate + H(+)</text>
        <dbReference type="Rhea" id="RHEA:51912"/>
        <dbReference type="Rhea" id="RHEA-COMP:13257"/>
        <dbReference type="Rhea" id="RHEA-COMP:13258"/>
        <dbReference type="ChEBI" id="CHEBI:15378"/>
        <dbReference type="ChEBI" id="CHEBI:29985"/>
        <dbReference type="ChEBI" id="CHEBI:30616"/>
        <dbReference type="ChEBI" id="CHEBI:43474"/>
        <dbReference type="ChEBI" id="CHEBI:136572"/>
        <dbReference type="ChEBI" id="CHEBI:456216"/>
        <dbReference type="EC" id="6.3.2.17"/>
    </reaction>
</comment>
<dbReference type="Gene3D" id="3.40.1190.10">
    <property type="entry name" value="Mur-like, catalytic domain"/>
    <property type="match status" value="1"/>
</dbReference>
<feature type="domain" description="Mur ligase central" evidence="23">
    <location>
        <begin position="48"/>
        <end position="189"/>
    </location>
</feature>